<feature type="compositionally biased region" description="Low complexity" evidence="2">
    <location>
        <begin position="268"/>
        <end position="277"/>
    </location>
</feature>
<name>A0A6P4Z545_BRABE</name>
<dbReference type="Gene3D" id="3.80.10.10">
    <property type="entry name" value="Ribonuclease Inhibitor"/>
    <property type="match status" value="2"/>
</dbReference>
<dbReference type="AlphaFoldDB" id="A0A6P4Z545"/>
<organism evidence="3 4">
    <name type="scientific">Branchiostoma belcheri</name>
    <name type="common">Amphioxus</name>
    <dbReference type="NCBI Taxonomy" id="7741"/>
    <lineage>
        <taxon>Eukaryota</taxon>
        <taxon>Metazoa</taxon>
        <taxon>Chordata</taxon>
        <taxon>Cephalochordata</taxon>
        <taxon>Leptocardii</taxon>
        <taxon>Amphioxiformes</taxon>
        <taxon>Branchiostomatidae</taxon>
        <taxon>Branchiostoma</taxon>
    </lineage>
</organism>
<dbReference type="InterPro" id="IPR001611">
    <property type="entry name" value="Leu-rich_rpt"/>
</dbReference>
<dbReference type="PANTHER" id="PTHR24111:SF3">
    <property type="entry name" value="LEUCINE-RICH REPEAT-CONTAINING PROTEIN 73"/>
    <property type="match status" value="1"/>
</dbReference>
<proteinExistence type="predicted"/>
<dbReference type="InterPro" id="IPR052201">
    <property type="entry name" value="LRR-containing_regulator"/>
</dbReference>
<dbReference type="SUPFAM" id="SSF52047">
    <property type="entry name" value="RNI-like"/>
    <property type="match status" value="1"/>
</dbReference>
<evidence type="ECO:0000313" key="3">
    <source>
        <dbReference type="Proteomes" id="UP000515135"/>
    </source>
</evidence>
<evidence type="ECO:0000256" key="1">
    <source>
        <dbReference type="ARBA" id="ARBA00022737"/>
    </source>
</evidence>
<sequence length="298" mass="31396">MPGNMLLGSIQISGEHLSTVEVRDICDSLKNNSTRLLSLRGCKIDDEDFGPLATAIGESKSIVQLNLNLGVVSDISRARLLGEALTRNRSLNSLFLHGSPLGDDGLTVLIPSLSTHPFLTSLDLGDCRLGDGSIKLISTLLPPDGARQGIHDLTLSANPAITARGWAQLSVALSSSSTIRTLCLDYNSIGDYGAGMLAVVVAGSRTLEVLDLEGTGMTEFGGQVFLDLVQNYPVTLKQLVLCENGVSEETQQQVNSCLSVNTEDTAQEEAAPAEPGPSTSGIPRRSHDRDTAAAAVEA</sequence>
<keyword evidence="3" id="KW-1185">Reference proteome</keyword>
<dbReference type="Pfam" id="PF13516">
    <property type="entry name" value="LRR_6"/>
    <property type="match status" value="1"/>
</dbReference>
<dbReference type="InterPro" id="IPR032675">
    <property type="entry name" value="LRR_dom_sf"/>
</dbReference>
<feature type="region of interest" description="Disordered" evidence="2">
    <location>
        <begin position="259"/>
        <end position="298"/>
    </location>
</feature>
<dbReference type="RefSeq" id="XP_019624701.1">
    <property type="nucleotide sequence ID" value="XM_019769142.1"/>
</dbReference>
<dbReference type="KEGG" id="bbel:109470265"/>
<dbReference type="Proteomes" id="UP000515135">
    <property type="component" value="Unplaced"/>
</dbReference>
<keyword evidence="1" id="KW-0677">Repeat</keyword>
<dbReference type="SMART" id="SM00368">
    <property type="entry name" value="LRR_RI"/>
    <property type="match status" value="5"/>
</dbReference>
<evidence type="ECO:0000256" key="2">
    <source>
        <dbReference type="SAM" id="MobiDB-lite"/>
    </source>
</evidence>
<accession>A0A6P4Z545</accession>
<dbReference type="GeneID" id="109470265"/>
<dbReference type="PANTHER" id="PTHR24111">
    <property type="entry name" value="LEUCINE-RICH REPEAT-CONTAINING PROTEIN 34"/>
    <property type="match status" value="1"/>
</dbReference>
<dbReference type="OrthoDB" id="120976at2759"/>
<evidence type="ECO:0000313" key="4">
    <source>
        <dbReference type="RefSeq" id="XP_019624701.1"/>
    </source>
</evidence>
<reference evidence="4" key="1">
    <citation type="submission" date="2025-08" db="UniProtKB">
        <authorList>
            <consortium name="RefSeq"/>
        </authorList>
    </citation>
    <scope>IDENTIFICATION</scope>
    <source>
        <tissue evidence="4">Gonad</tissue>
    </source>
</reference>
<gene>
    <name evidence="4" type="primary">LOC109470265</name>
</gene>
<protein>
    <submittedName>
        <fullName evidence="4">Leucine-rich repeat-containing protein 73-like</fullName>
    </submittedName>
</protein>